<dbReference type="InterPro" id="IPR032675">
    <property type="entry name" value="LRR_dom_sf"/>
</dbReference>
<evidence type="ECO:0000313" key="2">
    <source>
        <dbReference type="Proteomes" id="UP000247702"/>
    </source>
</evidence>
<evidence type="ECO:0000313" key="1">
    <source>
        <dbReference type="EMBL" id="GBC05419.1"/>
    </source>
</evidence>
<reference evidence="1 2" key="1">
    <citation type="submission" date="2017-11" db="EMBL/GenBank/DDBJ databases">
        <title>The genome of Rhizophagus clarus HR1 reveals common genetic basis of auxotrophy among arbuscular mycorrhizal fungi.</title>
        <authorList>
            <person name="Kobayashi Y."/>
        </authorList>
    </citation>
    <scope>NUCLEOTIDE SEQUENCE [LARGE SCALE GENOMIC DNA]</scope>
    <source>
        <strain evidence="1 2">HR1</strain>
    </source>
</reference>
<evidence type="ECO:0008006" key="3">
    <source>
        <dbReference type="Google" id="ProtNLM"/>
    </source>
</evidence>
<keyword evidence="2" id="KW-1185">Reference proteome</keyword>
<dbReference type="AlphaFoldDB" id="A0A2Z6SI77"/>
<accession>A0A2Z6SI77</accession>
<protein>
    <recommendedName>
        <fullName evidence="3">F-box domain-containing protein</fullName>
    </recommendedName>
</protein>
<dbReference type="SUPFAM" id="SSF52047">
    <property type="entry name" value="RNI-like"/>
    <property type="match status" value="1"/>
</dbReference>
<dbReference type="EMBL" id="BEXD01004006">
    <property type="protein sequence ID" value="GBC05419.1"/>
    <property type="molecule type" value="Genomic_DNA"/>
</dbReference>
<gene>
    <name evidence="1" type="ORF">RclHR1_06210004</name>
</gene>
<organism evidence="1 2">
    <name type="scientific">Rhizophagus clarus</name>
    <dbReference type="NCBI Taxonomy" id="94130"/>
    <lineage>
        <taxon>Eukaryota</taxon>
        <taxon>Fungi</taxon>
        <taxon>Fungi incertae sedis</taxon>
        <taxon>Mucoromycota</taxon>
        <taxon>Glomeromycotina</taxon>
        <taxon>Glomeromycetes</taxon>
        <taxon>Glomerales</taxon>
        <taxon>Glomeraceae</taxon>
        <taxon>Rhizophagus</taxon>
    </lineage>
</organism>
<comment type="caution">
    <text evidence="1">The sequence shown here is derived from an EMBL/GenBank/DDBJ whole genome shotgun (WGS) entry which is preliminary data.</text>
</comment>
<dbReference type="Gene3D" id="3.80.10.10">
    <property type="entry name" value="Ribonuclease Inhibitor"/>
    <property type="match status" value="1"/>
</dbReference>
<name>A0A2Z6SI77_9GLOM</name>
<proteinExistence type="predicted"/>
<dbReference type="Proteomes" id="UP000247702">
    <property type="component" value="Unassembled WGS sequence"/>
</dbReference>
<sequence>MELNKDVLFLIFEELKNDKRSLYSCLLVNRTWCATAVPILWRNPGQFSLTSNSKDVLFNIILLHLSEESRDILKNKGINNLINNKYQYPLFNYINFWKYLDLSFVLNICSQSKFIRDEVLKLFINRNRNFIHLSVAQIFDFQMYHILWDECYFPELESFHCDNSIDQNVLREMAKTCKSIKKLRYDRIHFSYSDNSGIIKLIEVQKNLSDVKFGYKKKMDDKLSNKSLEESLIKHANTIKYLRIEWNPVTRFLSYFVNLLSLEIDISYLEREESFYLNNLSLPILKILKINYISSRILANLIENTLGCLYKISVNLDVDGGRKLIQAIYQNCKNLKYLKLKFFICNYSLISEIENLLNNCQLLSELIIDNFDIFDSFRWDRLFKTLIRSSPIGLFKFKFSSNRMIRLEHLKLLFDSWKDKRSMFLKISSSNWMDKSRLEDLIEEYKAEGIIERYIISNRHNCEDDFGWI</sequence>